<reference evidence="2" key="1">
    <citation type="journal article" date="2022" name="Int. J. Syst. Evol. Microbiol.">
        <title>Granulimonas faecalis gen. nov., sp. nov., and Leptogranulimonas caecicola gen. nov., sp. nov., novel lactate-producing Atopobiaceae bacteria isolated from mouse intestines, and an emended description of the family Atopobiaceae.</title>
        <authorList>
            <person name="Morinaga K."/>
            <person name="Kusada H."/>
            <person name="Sakamoto S."/>
            <person name="Murakami T."/>
            <person name="Toyoda A."/>
            <person name="Mori H."/>
            <person name="Meng X.Y."/>
            <person name="Takashino M."/>
            <person name="Murotomi K."/>
            <person name="Tamaki H."/>
        </authorList>
    </citation>
    <scope>NUCLEOTIDE SEQUENCE</scope>
    <source>
        <strain evidence="2">OPF53</strain>
    </source>
</reference>
<evidence type="ECO:0000256" key="1">
    <source>
        <dbReference type="SAM" id="MobiDB-lite"/>
    </source>
</evidence>
<accession>A0AAV5B3F4</accession>
<keyword evidence="3" id="KW-1185">Reference proteome</keyword>
<dbReference type="Pfam" id="PF02620">
    <property type="entry name" value="YceD"/>
    <property type="match status" value="1"/>
</dbReference>
<feature type="region of interest" description="Disordered" evidence="1">
    <location>
        <begin position="189"/>
        <end position="220"/>
    </location>
</feature>
<evidence type="ECO:0008006" key="4">
    <source>
        <dbReference type="Google" id="ProtNLM"/>
    </source>
</evidence>
<sequence length="220" mass="23466">MDIKPIIVHIDDHLALPGDTWPVSGHVDVHGYGLGDHDFSVPDGIDYDIVLTNTGDGILATGIVKADVLGTCDRCLDEARISIASEVDEYFLFELPDASEQSDDEDDVDFSLVDRENGTVDLAGPVNAAVIMETPFVVLCREDCKGLCPDCGANLNEGDCRCAEAHGDDIDPTNPFSVLAQLKRDVAEGEVEERAAQDAADEAAAEAWAEAMDAAEGDES</sequence>
<evidence type="ECO:0000313" key="2">
    <source>
        <dbReference type="EMBL" id="GJM55363.1"/>
    </source>
</evidence>
<name>A0AAV5B3F4_9ACTN</name>
<gene>
    <name evidence="2" type="ORF">ATOP_10180</name>
</gene>
<comment type="caution">
    <text evidence="2">The sequence shown here is derived from an EMBL/GenBank/DDBJ whole genome shotgun (WGS) entry which is preliminary data.</text>
</comment>
<evidence type="ECO:0000313" key="3">
    <source>
        <dbReference type="Proteomes" id="UP001055025"/>
    </source>
</evidence>
<proteinExistence type="predicted"/>
<dbReference type="Proteomes" id="UP001055025">
    <property type="component" value="Unassembled WGS sequence"/>
</dbReference>
<organism evidence="2 3">
    <name type="scientific">Granulimonas faecalis</name>
    <dbReference type="NCBI Taxonomy" id="2894155"/>
    <lineage>
        <taxon>Bacteria</taxon>
        <taxon>Bacillati</taxon>
        <taxon>Actinomycetota</taxon>
        <taxon>Coriobacteriia</taxon>
        <taxon>Coriobacteriales</taxon>
        <taxon>Kribbibacteriaceae</taxon>
        <taxon>Granulimonas</taxon>
    </lineage>
</organism>
<dbReference type="PANTHER" id="PTHR34374">
    <property type="entry name" value="LARGE RIBOSOMAL RNA SUBUNIT ACCUMULATION PROTEIN YCED HOMOLOG 1, CHLOROPLASTIC"/>
    <property type="match status" value="1"/>
</dbReference>
<protein>
    <recommendedName>
        <fullName evidence="4">DUF177 domain-containing protein</fullName>
    </recommendedName>
</protein>
<dbReference type="AlphaFoldDB" id="A0AAV5B3F4"/>
<dbReference type="EMBL" id="BQKC01000001">
    <property type="protein sequence ID" value="GJM55363.1"/>
    <property type="molecule type" value="Genomic_DNA"/>
</dbReference>
<dbReference type="RefSeq" id="WP_265590782.1">
    <property type="nucleotide sequence ID" value="NZ_BQKC01000001.1"/>
</dbReference>
<dbReference type="InterPro" id="IPR003772">
    <property type="entry name" value="YceD"/>
</dbReference>
<dbReference type="PANTHER" id="PTHR34374:SF1">
    <property type="entry name" value="LARGE RIBOSOMAL RNA SUBUNIT ACCUMULATION PROTEIN YCED HOMOLOG 1, CHLOROPLASTIC"/>
    <property type="match status" value="1"/>
</dbReference>